<evidence type="ECO:0000256" key="8">
    <source>
        <dbReference type="ARBA" id="ARBA00034923"/>
    </source>
</evidence>
<evidence type="ECO:0000256" key="7">
    <source>
        <dbReference type="ARBA" id="ARBA00034808"/>
    </source>
</evidence>
<dbReference type="GO" id="GO:0016787">
    <property type="term" value="F:hydrolase activity"/>
    <property type="evidence" value="ECO:0007669"/>
    <property type="project" value="UniProtKB-KW"/>
</dbReference>
<dbReference type="Gene3D" id="3.40.50.300">
    <property type="entry name" value="P-loop containing nucleotide triphosphate hydrolases"/>
    <property type="match status" value="2"/>
</dbReference>
<protein>
    <recommendedName>
        <fullName evidence="7">DNA 3'-5' helicase</fullName>
        <ecNumber evidence="7">5.6.2.4</ecNumber>
    </recommendedName>
    <alternativeName>
        <fullName evidence="8">DNA 3'-5' helicase II</fullName>
    </alternativeName>
</protein>
<reference evidence="12 13" key="1">
    <citation type="submission" date="2018-06" db="EMBL/GenBank/DDBJ databases">
        <authorList>
            <consortium name="Pathogen Informatics"/>
            <person name="Doyle S."/>
        </authorList>
    </citation>
    <scope>NUCLEOTIDE SEQUENCE [LARGE SCALE GENOMIC DNA]</scope>
    <source>
        <strain evidence="12 13">NCTC12022</strain>
    </source>
</reference>
<organism evidence="12 13">
    <name type="scientific">Legionella feeleii</name>
    <dbReference type="NCBI Taxonomy" id="453"/>
    <lineage>
        <taxon>Bacteria</taxon>
        <taxon>Pseudomonadati</taxon>
        <taxon>Pseudomonadota</taxon>
        <taxon>Gammaproteobacteria</taxon>
        <taxon>Legionellales</taxon>
        <taxon>Legionellaceae</taxon>
        <taxon>Legionella</taxon>
    </lineage>
</organism>
<evidence type="ECO:0000256" key="1">
    <source>
        <dbReference type="ARBA" id="ARBA00022741"/>
    </source>
</evidence>
<dbReference type="InterPro" id="IPR014017">
    <property type="entry name" value="DNA_helicase_UvrD-like_C"/>
</dbReference>
<evidence type="ECO:0000256" key="2">
    <source>
        <dbReference type="ARBA" id="ARBA00022801"/>
    </source>
</evidence>
<feature type="domain" description="UvrD-like helicase C-terminal" evidence="11">
    <location>
        <begin position="186"/>
        <end position="387"/>
    </location>
</feature>
<dbReference type="GO" id="GO:0003677">
    <property type="term" value="F:DNA binding"/>
    <property type="evidence" value="ECO:0007669"/>
    <property type="project" value="InterPro"/>
</dbReference>
<evidence type="ECO:0000256" key="6">
    <source>
        <dbReference type="ARBA" id="ARBA00034617"/>
    </source>
</evidence>
<sequence>MFLANNQQDTPPNLFSHTPDSSITHFAKELDKIRVYDLVLIDEFQDFNKLEVELVNVLEARNKLVIVGDDDQAIYSFRGANPQYLREKYHSDKYINFTLPFCCRCTQVIVDAVNTIVEKANVKERIAKEYRCYLPEKKEDSIAYKKIMHKHFTVQGRQRTTNYMGKFISHFYKRIEASEKENARRQRKTLILIIGPRHYLDQIYPLLVEEVGEENISYRKSKQAKKLIVALKLIKADRNSNLGWRLIAEEKLSSSELNALIKQSISDNFLEIIPSELEKTVTNVLILLDQKEYHQEAVQEFLKLHEISQIEMLWDTQDQNKLFEDDEYSQIKLATFEGSKGLAADYVFITGLQEGVLPKTNNATEAEICKFIVALTRTRKQCYIFTCGRFSGTLQKKSFFLNWISEYLFYEKIDKSKINDYQ</sequence>
<evidence type="ECO:0000256" key="3">
    <source>
        <dbReference type="ARBA" id="ARBA00022806"/>
    </source>
</evidence>
<evidence type="ECO:0000256" key="9">
    <source>
        <dbReference type="ARBA" id="ARBA00048988"/>
    </source>
</evidence>
<comment type="catalytic activity">
    <reaction evidence="9">
        <text>ATP + H2O = ADP + phosphate + H(+)</text>
        <dbReference type="Rhea" id="RHEA:13065"/>
        <dbReference type="ChEBI" id="CHEBI:15377"/>
        <dbReference type="ChEBI" id="CHEBI:15378"/>
        <dbReference type="ChEBI" id="CHEBI:30616"/>
        <dbReference type="ChEBI" id="CHEBI:43474"/>
        <dbReference type="ChEBI" id="CHEBI:456216"/>
        <dbReference type="EC" id="5.6.2.4"/>
    </reaction>
</comment>
<evidence type="ECO:0000259" key="11">
    <source>
        <dbReference type="Pfam" id="PF13361"/>
    </source>
</evidence>
<name>A0A2X1RUE8_9GAMM</name>
<dbReference type="GO" id="GO:0043138">
    <property type="term" value="F:3'-5' DNA helicase activity"/>
    <property type="evidence" value="ECO:0007669"/>
    <property type="project" value="TreeGrafter"/>
</dbReference>
<comment type="catalytic activity">
    <reaction evidence="6">
        <text>Couples ATP hydrolysis with the unwinding of duplex DNA by translocating in the 3'-5' direction.</text>
        <dbReference type="EC" id="5.6.2.4"/>
    </reaction>
</comment>
<gene>
    <name evidence="12" type="primary">yjcD</name>
    <name evidence="12" type="ORF">NCTC12022_02966</name>
</gene>
<keyword evidence="3 12" id="KW-0347">Helicase</keyword>
<proteinExistence type="predicted"/>
<evidence type="ECO:0000256" key="5">
    <source>
        <dbReference type="ARBA" id="ARBA00023235"/>
    </source>
</evidence>
<dbReference type="PANTHER" id="PTHR11070:SF2">
    <property type="entry name" value="ATP-DEPENDENT DNA HELICASE SRS2"/>
    <property type="match status" value="1"/>
</dbReference>
<dbReference type="EC" id="5.6.2.4" evidence="7"/>
<accession>A0A2X1RUE8</accession>
<dbReference type="GO" id="GO:0000725">
    <property type="term" value="P:recombinational repair"/>
    <property type="evidence" value="ECO:0007669"/>
    <property type="project" value="TreeGrafter"/>
</dbReference>
<dbReference type="InterPro" id="IPR000212">
    <property type="entry name" value="DNA_helicase_UvrD/REP"/>
</dbReference>
<dbReference type="SUPFAM" id="SSF52540">
    <property type="entry name" value="P-loop containing nucleoside triphosphate hydrolases"/>
    <property type="match status" value="1"/>
</dbReference>
<dbReference type="EMBL" id="UASS01000037">
    <property type="protein sequence ID" value="SPX62209.1"/>
    <property type="molecule type" value="Genomic_DNA"/>
</dbReference>
<evidence type="ECO:0000313" key="13">
    <source>
        <dbReference type="Proteomes" id="UP000251942"/>
    </source>
</evidence>
<dbReference type="InterPro" id="IPR027417">
    <property type="entry name" value="P-loop_NTPase"/>
</dbReference>
<dbReference type="Pfam" id="PF00580">
    <property type="entry name" value="UvrD-helicase"/>
    <property type="match status" value="1"/>
</dbReference>
<keyword evidence="2 12" id="KW-0378">Hydrolase</keyword>
<dbReference type="GO" id="GO:0005524">
    <property type="term" value="F:ATP binding"/>
    <property type="evidence" value="ECO:0007669"/>
    <property type="project" value="UniProtKB-KW"/>
</dbReference>
<dbReference type="PANTHER" id="PTHR11070">
    <property type="entry name" value="UVRD / RECB / PCRA DNA HELICASE FAMILY MEMBER"/>
    <property type="match status" value="1"/>
</dbReference>
<evidence type="ECO:0000259" key="10">
    <source>
        <dbReference type="Pfam" id="PF00580"/>
    </source>
</evidence>
<feature type="domain" description="UvrD-like helicase ATP-binding" evidence="10">
    <location>
        <begin position="36"/>
        <end position="89"/>
    </location>
</feature>
<dbReference type="AlphaFoldDB" id="A0A2X1RUE8"/>
<keyword evidence="5" id="KW-0413">Isomerase</keyword>
<dbReference type="Pfam" id="PF13361">
    <property type="entry name" value="UvrD_C"/>
    <property type="match status" value="1"/>
</dbReference>
<keyword evidence="1" id="KW-0547">Nucleotide-binding</keyword>
<dbReference type="InterPro" id="IPR014016">
    <property type="entry name" value="UvrD-like_ATP-bd"/>
</dbReference>
<evidence type="ECO:0000256" key="4">
    <source>
        <dbReference type="ARBA" id="ARBA00022840"/>
    </source>
</evidence>
<dbReference type="Proteomes" id="UP000251942">
    <property type="component" value="Unassembled WGS sequence"/>
</dbReference>
<evidence type="ECO:0000313" key="12">
    <source>
        <dbReference type="EMBL" id="SPX62209.1"/>
    </source>
</evidence>
<keyword evidence="4" id="KW-0067">ATP-binding</keyword>